<evidence type="ECO:0000256" key="1">
    <source>
        <dbReference type="SAM" id="MobiDB-lite"/>
    </source>
</evidence>
<feature type="compositionally biased region" description="Basic and acidic residues" evidence="1">
    <location>
        <begin position="1"/>
        <end position="10"/>
    </location>
</feature>
<feature type="region of interest" description="Disordered" evidence="1">
    <location>
        <begin position="1"/>
        <end position="70"/>
    </location>
</feature>
<name>A0A2N4T0J5_9MICC</name>
<gene>
    <name evidence="2" type="ORF">AUQ48_05320</name>
</gene>
<proteinExistence type="predicted"/>
<reference evidence="2 3" key="1">
    <citation type="submission" date="2015-12" db="EMBL/GenBank/DDBJ databases">
        <authorList>
            <person name="Shamseldin A."/>
            <person name="Moawad H."/>
            <person name="Abd El-Rahim W.M."/>
            <person name="Sadowsky M.J."/>
        </authorList>
    </citation>
    <scope>NUCLEOTIDE SEQUENCE [LARGE SCALE GENOMIC DNA]</scope>
    <source>
        <strain evidence="2 3">S43</strain>
    </source>
</reference>
<dbReference type="EMBL" id="LOMZ01000001">
    <property type="protein sequence ID" value="PLC11762.1"/>
    <property type="molecule type" value="Genomic_DNA"/>
</dbReference>
<dbReference type="Proteomes" id="UP000234632">
    <property type="component" value="Unassembled WGS sequence"/>
</dbReference>
<protein>
    <submittedName>
        <fullName evidence="2">Uncharacterized protein</fullName>
    </submittedName>
</protein>
<organism evidence="2 3">
    <name type="scientific">Kocuria flava</name>
    <dbReference type="NCBI Taxonomy" id="446860"/>
    <lineage>
        <taxon>Bacteria</taxon>
        <taxon>Bacillati</taxon>
        <taxon>Actinomycetota</taxon>
        <taxon>Actinomycetes</taxon>
        <taxon>Micrococcales</taxon>
        <taxon>Micrococcaceae</taxon>
        <taxon>Kocuria</taxon>
    </lineage>
</organism>
<evidence type="ECO:0000313" key="2">
    <source>
        <dbReference type="EMBL" id="PLC11762.1"/>
    </source>
</evidence>
<dbReference type="AlphaFoldDB" id="A0A2N4T0J5"/>
<evidence type="ECO:0000313" key="3">
    <source>
        <dbReference type="Proteomes" id="UP000234632"/>
    </source>
</evidence>
<feature type="compositionally biased region" description="Basic and acidic residues" evidence="1">
    <location>
        <begin position="40"/>
        <end position="53"/>
    </location>
</feature>
<accession>A0A2N4T0J5</accession>
<sequence length="70" mass="7974">MRRRRADWTRGRTATSTNSSSRVAERGRVKNPATSPSNTSRDRRRLDSSREPSTKASTRGPGSNPYFFMR</sequence>
<comment type="caution">
    <text evidence="2">The sequence shown here is derived from an EMBL/GenBank/DDBJ whole genome shotgun (WGS) entry which is preliminary data.</text>
</comment>